<feature type="non-terminal residue" evidence="1">
    <location>
        <position position="1"/>
    </location>
</feature>
<comment type="caution">
    <text evidence="1">The sequence shown here is derived from an EMBL/GenBank/DDBJ whole genome shotgun (WGS) entry which is preliminary data.</text>
</comment>
<organism evidence="1">
    <name type="scientific">marine sediment metagenome</name>
    <dbReference type="NCBI Taxonomy" id="412755"/>
    <lineage>
        <taxon>unclassified sequences</taxon>
        <taxon>metagenomes</taxon>
        <taxon>ecological metagenomes</taxon>
    </lineage>
</organism>
<accession>X0VF29</accession>
<protein>
    <submittedName>
        <fullName evidence="1">Uncharacterized protein</fullName>
    </submittedName>
</protein>
<feature type="non-terminal residue" evidence="1">
    <location>
        <position position="262"/>
    </location>
</feature>
<sequence length="262" mass="27926">AGILYFVNGESLYRLDRTIDGDGNDVFGYTALGVIAGTGPVSMADNGTQLMILVPGGLGSIWVQDTTTFTASIFAVDSDFTANGAPQIVVFIDGYFVCSTDSKKFISSAINDGLAWNALDFGTAEADPDIIRAPFVFNNQLFILGSETTQGFQNVGGSGFPFAAIQGLVIPKGLYANFAIAPTTNSFMMIGGGVNESPAIWLFTGNGFDKISTTAIDNLLNDYTDTEIQDVVAVSYAEKGAYFTGFSLPDRDLYYDSISGRW</sequence>
<dbReference type="AlphaFoldDB" id="X0VF29"/>
<reference evidence="1" key="1">
    <citation type="journal article" date="2014" name="Front. Microbiol.">
        <title>High frequency of phylogenetically diverse reductive dehalogenase-homologous genes in deep subseafloor sedimentary metagenomes.</title>
        <authorList>
            <person name="Kawai M."/>
            <person name="Futagami T."/>
            <person name="Toyoda A."/>
            <person name="Takaki Y."/>
            <person name="Nishi S."/>
            <person name="Hori S."/>
            <person name="Arai W."/>
            <person name="Tsubouchi T."/>
            <person name="Morono Y."/>
            <person name="Uchiyama I."/>
            <person name="Ito T."/>
            <person name="Fujiyama A."/>
            <person name="Inagaki F."/>
            <person name="Takami H."/>
        </authorList>
    </citation>
    <scope>NUCLEOTIDE SEQUENCE</scope>
    <source>
        <strain evidence="1">Expedition CK06-06</strain>
    </source>
</reference>
<dbReference type="EMBL" id="BARS01031322">
    <property type="protein sequence ID" value="GAG16834.1"/>
    <property type="molecule type" value="Genomic_DNA"/>
</dbReference>
<proteinExistence type="predicted"/>
<name>X0VF29_9ZZZZ</name>
<dbReference type="InterPro" id="IPR021098">
    <property type="entry name" value="Phage_P22_Gp10"/>
</dbReference>
<dbReference type="Pfam" id="PF11134">
    <property type="entry name" value="Phage_stabilise"/>
    <property type="match status" value="1"/>
</dbReference>
<evidence type="ECO:0000313" key="1">
    <source>
        <dbReference type="EMBL" id="GAG16834.1"/>
    </source>
</evidence>
<gene>
    <name evidence="1" type="ORF">S01H1_48763</name>
</gene>